<evidence type="ECO:0000256" key="1">
    <source>
        <dbReference type="SAM" id="SignalP"/>
    </source>
</evidence>
<sequence length="144" mass="16613">MKIAHLTLMVFALLGCNNLLAQTIENDPIDKADLYQIEYYQFNADKAEEARMIIDNYFSVAHQLAGVPHPVMQLQLTSDDYNYMAVWKLPVGIDHLNWQSSPANPRWYNAFVTVAGSEEKAKEIIEKYDSYIRDSKTEFARKPH</sequence>
<gene>
    <name evidence="2" type="ORF">FHG64_13220</name>
</gene>
<keyword evidence="3" id="KW-1185">Reference proteome</keyword>
<dbReference type="Proteomes" id="UP000309016">
    <property type="component" value="Chromosome"/>
</dbReference>
<name>A0A5B7X4G3_9FLAO</name>
<keyword evidence="1" id="KW-0732">Signal</keyword>
<organism evidence="2 3">
    <name type="scientific">Antarcticibacterium flavum</name>
    <dbReference type="NCBI Taxonomy" id="2058175"/>
    <lineage>
        <taxon>Bacteria</taxon>
        <taxon>Pseudomonadati</taxon>
        <taxon>Bacteroidota</taxon>
        <taxon>Flavobacteriia</taxon>
        <taxon>Flavobacteriales</taxon>
        <taxon>Flavobacteriaceae</taxon>
        <taxon>Antarcticibacterium</taxon>
    </lineage>
</organism>
<evidence type="ECO:0000313" key="2">
    <source>
        <dbReference type="EMBL" id="QCY70287.1"/>
    </source>
</evidence>
<evidence type="ECO:0008006" key="4">
    <source>
        <dbReference type="Google" id="ProtNLM"/>
    </source>
</evidence>
<feature type="chain" id="PRO_5022856674" description="NIPSNAP domain-containing protein" evidence="1">
    <location>
        <begin position="22"/>
        <end position="144"/>
    </location>
</feature>
<reference evidence="2 3" key="1">
    <citation type="submission" date="2019-06" db="EMBL/GenBank/DDBJ databases">
        <title>Complete genome sequence of Antarcticibacterium flavum KCTC 52984T from an Antarctic marine sediment.</title>
        <authorList>
            <person name="Lee Y.M."/>
            <person name="Shin S.C."/>
        </authorList>
    </citation>
    <scope>NUCLEOTIDE SEQUENCE [LARGE SCALE GENOMIC DNA]</scope>
    <source>
        <strain evidence="2 3">KCTC 52984</strain>
    </source>
</reference>
<dbReference type="KEGG" id="afla:FHG64_13220"/>
<dbReference type="EMBL" id="CP040812">
    <property type="protein sequence ID" value="QCY70287.1"/>
    <property type="molecule type" value="Genomic_DNA"/>
</dbReference>
<protein>
    <recommendedName>
        <fullName evidence="4">NIPSNAP domain-containing protein</fullName>
    </recommendedName>
</protein>
<dbReference type="OrthoDB" id="1443062at2"/>
<dbReference type="PROSITE" id="PS51257">
    <property type="entry name" value="PROKAR_LIPOPROTEIN"/>
    <property type="match status" value="1"/>
</dbReference>
<evidence type="ECO:0000313" key="3">
    <source>
        <dbReference type="Proteomes" id="UP000309016"/>
    </source>
</evidence>
<dbReference type="RefSeq" id="WP_139066849.1">
    <property type="nucleotide sequence ID" value="NZ_CP040812.1"/>
</dbReference>
<dbReference type="AlphaFoldDB" id="A0A5B7X4G3"/>
<feature type="signal peptide" evidence="1">
    <location>
        <begin position="1"/>
        <end position="21"/>
    </location>
</feature>
<proteinExistence type="predicted"/>
<accession>A0A5B7X4G3</accession>